<keyword evidence="1" id="KW-1133">Transmembrane helix</keyword>
<evidence type="ECO:0000313" key="3">
    <source>
        <dbReference type="Proteomes" id="UP000184462"/>
    </source>
</evidence>
<keyword evidence="3" id="KW-1185">Reference proteome</keyword>
<dbReference type="OrthoDB" id="9811293at2"/>
<evidence type="ECO:0000313" key="2">
    <source>
        <dbReference type="EMBL" id="SHE49114.1"/>
    </source>
</evidence>
<dbReference type="PANTHER" id="PTHR39419:SF1">
    <property type="entry name" value="SLL0814 PROTEIN"/>
    <property type="match status" value="1"/>
</dbReference>
<keyword evidence="1" id="KW-0472">Membrane</keyword>
<reference evidence="2 3" key="1">
    <citation type="submission" date="2016-11" db="EMBL/GenBank/DDBJ databases">
        <authorList>
            <person name="Jaros S."/>
            <person name="Januszkiewicz K."/>
            <person name="Wedrychowicz H."/>
        </authorList>
    </citation>
    <scope>NUCLEOTIDE SEQUENCE [LARGE SCALE GENOMIC DNA]</scope>
    <source>
        <strain evidence="2 3">DSM 25661</strain>
    </source>
</reference>
<keyword evidence="1" id="KW-0812">Transmembrane</keyword>
<name>A0A1M4TXI3_9FLAO</name>
<dbReference type="PANTHER" id="PTHR39419">
    <property type="entry name" value="SLL0814 PROTEIN"/>
    <property type="match status" value="1"/>
</dbReference>
<dbReference type="EMBL" id="FQTW01000002">
    <property type="protein sequence ID" value="SHE49114.1"/>
    <property type="molecule type" value="Genomic_DNA"/>
</dbReference>
<evidence type="ECO:0000256" key="1">
    <source>
        <dbReference type="SAM" id="Phobius"/>
    </source>
</evidence>
<gene>
    <name evidence="2" type="ORF">SAMN05444278_10272</name>
</gene>
<sequence length="213" mass="24307">MTIANKHHTIAISLLWLFHISGIIGISLGYESWFMPKTSINLLVVLGIVILAYNLLSKKSLALFILISILGFFAEVLGVNYGWFFGNYKYGENLGVKLLGVPLLIGINWGILSLVTAKLATEISPKLSLFFQAFIGAALMLILDFFMEASAPKFDFWRFENSMVPLSNYIAWFAFAYIFNLILLYFKILGNFKIALHIYIAQLIFFIYFYVYF</sequence>
<feature type="transmembrane region" description="Helical" evidence="1">
    <location>
        <begin position="194"/>
        <end position="212"/>
    </location>
</feature>
<feature type="transmembrane region" description="Helical" evidence="1">
    <location>
        <begin position="12"/>
        <end position="33"/>
    </location>
</feature>
<protein>
    <submittedName>
        <fullName evidence="2">Putative membrane protein</fullName>
    </submittedName>
</protein>
<feature type="transmembrane region" description="Helical" evidence="1">
    <location>
        <begin position="39"/>
        <end position="56"/>
    </location>
</feature>
<dbReference type="InterPro" id="IPR007354">
    <property type="entry name" value="CruF-like"/>
</dbReference>
<dbReference type="AlphaFoldDB" id="A0A1M4TXI3"/>
<feature type="transmembrane region" description="Helical" evidence="1">
    <location>
        <begin position="96"/>
        <end position="117"/>
    </location>
</feature>
<accession>A0A1M4TXI3</accession>
<proteinExistence type="predicted"/>
<dbReference type="Pfam" id="PF04240">
    <property type="entry name" value="Caroten_synth"/>
    <property type="match status" value="1"/>
</dbReference>
<feature type="transmembrane region" description="Helical" evidence="1">
    <location>
        <begin position="63"/>
        <end position="84"/>
    </location>
</feature>
<dbReference type="STRING" id="1155689.SAMN05444278_10272"/>
<feature type="transmembrane region" description="Helical" evidence="1">
    <location>
        <begin position="129"/>
        <end position="149"/>
    </location>
</feature>
<feature type="transmembrane region" description="Helical" evidence="1">
    <location>
        <begin position="169"/>
        <end position="187"/>
    </location>
</feature>
<organism evidence="2 3">
    <name type="scientific">Psychroflexus salarius</name>
    <dbReference type="NCBI Taxonomy" id="1155689"/>
    <lineage>
        <taxon>Bacteria</taxon>
        <taxon>Pseudomonadati</taxon>
        <taxon>Bacteroidota</taxon>
        <taxon>Flavobacteriia</taxon>
        <taxon>Flavobacteriales</taxon>
        <taxon>Flavobacteriaceae</taxon>
        <taxon>Psychroflexus</taxon>
    </lineage>
</organism>
<dbReference type="RefSeq" id="WP_073192036.1">
    <property type="nucleotide sequence ID" value="NZ_FQTW01000002.1"/>
</dbReference>
<dbReference type="Proteomes" id="UP000184462">
    <property type="component" value="Unassembled WGS sequence"/>
</dbReference>